<keyword evidence="1" id="KW-0812">Transmembrane</keyword>
<dbReference type="OrthoDB" id="5428890at2759"/>
<evidence type="ECO:0000256" key="1">
    <source>
        <dbReference type="SAM" id="Phobius"/>
    </source>
</evidence>
<keyword evidence="3" id="KW-1185">Reference proteome</keyword>
<name>A0A6A5UIW4_9PLEO</name>
<dbReference type="Proteomes" id="UP000800035">
    <property type="component" value="Unassembled WGS sequence"/>
</dbReference>
<feature type="transmembrane region" description="Helical" evidence="1">
    <location>
        <begin position="305"/>
        <end position="324"/>
    </location>
</feature>
<proteinExistence type="predicted"/>
<evidence type="ECO:0000313" key="3">
    <source>
        <dbReference type="Proteomes" id="UP000800035"/>
    </source>
</evidence>
<gene>
    <name evidence="2" type="ORF">CC80DRAFT_487052</name>
</gene>
<dbReference type="EMBL" id="ML976977">
    <property type="protein sequence ID" value="KAF1963722.1"/>
    <property type="molecule type" value="Genomic_DNA"/>
</dbReference>
<evidence type="ECO:0000313" key="2">
    <source>
        <dbReference type="EMBL" id="KAF1963722.1"/>
    </source>
</evidence>
<protein>
    <submittedName>
        <fullName evidence="2">Uncharacterized protein</fullName>
    </submittedName>
</protein>
<organism evidence="2 3">
    <name type="scientific">Byssothecium circinans</name>
    <dbReference type="NCBI Taxonomy" id="147558"/>
    <lineage>
        <taxon>Eukaryota</taxon>
        <taxon>Fungi</taxon>
        <taxon>Dikarya</taxon>
        <taxon>Ascomycota</taxon>
        <taxon>Pezizomycotina</taxon>
        <taxon>Dothideomycetes</taxon>
        <taxon>Pleosporomycetidae</taxon>
        <taxon>Pleosporales</taxon>
        <taxon>Massarineae</taxon>
        <taxon>Massarinaceae</taxon>
        <taxon>Byssothecium</taxon>
    </lineage>
</organism>
<dbReference type="AlphaFoldDB" id="A0A6A5UIW4"/>
<sequence>MTSLDGPLLDTPLPLSTENAIIDCCWGRTPSLNQHNDLRAYWNIYTKECENALHDGGRHTAVRTHRDTLDIVKLLKDDMPRDEIRRSLRSKLSKTYQNEDELLGSSIDLAARLLLMVDFGNLPYGFSGRRQLHWDQGCLRDYLESYFRTPPALGHERVRIERVFNARNLGRMAGVEIIPTDNLVDHMRLTDDDTKVYIFNHASFLKLQSKNTILPAGLLDETLRTLALLFPQSDPLTRKWFRQLPPPFLLDPQLIQCGHLKTDDRQIERFTFWHDRIVTLKQIFDEATPRTISQWWYDRRNGVQWYTFWVAILVLSLTLLFGLIQCIEGAMQVYGTFHPAKGG</sequence>
<keyword evidence="1" id="KW-0472">Membrane</keyword>
<accession>A0A6A5UIW4</accession>
<keyword evidence="1" id="KW-1133">Transmembrane helix</keyword>
<reference evidence="2" key="1">
    <citation type="journal article" date="2020" name="Stud. Mycol.">
        <title>101 Dothideomycetes genomes: a test case for predicting lifestyles and emergence of pathogens.</title>
        <authorList>
            <person name="Haridas S."/>
            <person name="Albert R."/>
            <person name="Binder M."/>
            <person name="Bloem J."/>
            <person name="Labutti K."/>
            <person name="Salamov A."/>
            <person name="Andreopoulos B."/>
            <person name="Baker S."/>
            <person name="Barry K."/>
            <person name="Bills G."/>
            <person name="Bluhm B."/>
            <person name="Cannon C."/>
            <person name="Castanera R."/>
            <person name="Culley D."/>
            <person name="Daum C."/>
            <person name="Ezra D."/>
            <person name="Gonzalez J."/>
            <person name="Henrissat B."/>
            <person name="Kuo A."/>
            <person name="Liang C."/>
            <person name="Lipzen A."/>
            <person name="Lutzoni F."/>
            <person name="Magnuson J."/>
            <person name="Mondo S."/>
            <person name="Nolan M."/>
            <person name="Ohm R."/>
            <person name="Pangilinan J."/>
            <person name="Park H.-J."/>
            <person name="Ramirez L."/>
            <person name="Alfaro M."/>
            <person name="Sun H."/>
            <person name="Tritt A."/>
            <person name="Yoshinaga Y."/>
            <person name="Zwiers L.-H."/>
            <person name="Turgeon B."/>
            <person name="Goodwin S."/>
            <person name="Spatafora J."/>
            <person name="Crous P."/>
            <person name="Grigoriev I."/>
        </authorList>
    </citation>
    <scope>NUCLEOTIDE SEQUENCE</scope>
    <source>
        <strain evidence="2">CBS 675.92</strain>
    </source>
</reference>